<sequence>MTFITIISLAFITFTTRYLFLEGRLPLRLGLNVKQILSFSAPAVLTAIFVPILLIQKQELNIGYTNQYLWGGITAICAAYKTQSVYWTISIGTAVFIIGSALF</sequence>
<dbReference type="EMBL" id="SHBP01000003">
    <property type="protein sequence ID" value="RZO20772.1"/>
    <property type="molecule type" value="Genomic_DNA"/>
</dbReference>
<keyword evidence="1" id="KW-1133">Transmembrane helix</keyword>
<feature type="transmembrane region" description="Helical" evidence="1">
    <location>
        <begin position="35"/>
        <end position="55"/>
    </location>
</feature>
<feature type="transmembrane region" description="Helical" evidence="1">
    <location>
        <begin position="85"/>
        <end position="102"/>
    </location>
</feature>
<evidence type="ECO:0000313" key="3">
    <source>
        <dbReference type="Proteomes" id="UP000315889"/>
    </source>
</evidence>
<proteinExistence type="predicted"/>
<gene>
    <name evidence="2" type="ORF">EVB03_03425</name>
</gene>
<dbReference type="AlphaFoldDB" id="A0A520MHS1"/>
<dbReference type="InterPro" id="IPR008407">
    <property type="entry name" value="Brnchd-chn_aa_trnsp_AzlD"/>
</dbReference>
<evidence type="ECO:0000256" key="1">
    <source>
        <dbReference type="SAM" id="Phobius"/>
    </source>
</evidence>
<dbReference type="Proteomes" id="UP000315889">
    <property type="component" value="Unassembled WGS sequence"/>
</dbReference>
<comment type="caution">
    <text evidence="2">The sequence shown here is derived from an EMBL/GenBank/DDBJ whole genome shotgun (WGS) entry which is preliminary data.</text>
</comment>
<name>A0A520MHS1_9GAMM</name>
<reference evidence="2 3" key="1">
    <citation type="submission" date="2019-02" db="EMBL/GenBank/DDBJ databases">
        <title>Prokaryotic population dynamics and viral predation in marine succession experiment using metagenomics: the confinement effect.</title>
        <authorList>
            <person name="Haro-Moreno J.M."/>
            <person name="Rodriguez-Valera F."/>
            <person name="Lopez-Perez M."/>
        </authorList>
    </citation>
    <scope>NUCLEOTIDE SEQUENCE [LARGE SCALE GENOMIC DNA]</scope>
    <source>
        <strain evidence="2">MED-G170</strain>
    </source>
</reference>
<protein>
    <submittedName>
        <fullName evidence="2">AzlD domain-containing protein</fullName>
    </submittedName>
</protein>
<accession>A0A520MHS1</accession>
<evidence type="ECO:0000313" key="2">
    <source>
        <dbReference type="EMBL" id="RZO20772.1"/>
    </source>
</evidence>
<keyword evidence="1" id="KW-0472">Membrane</keyword>
<dbReference type="Pfam" id="PF05437">
    <property type="entry name" value="AzlD"/>
    <property type="match status" value="1"/>
</dbReference>
<organism evidence="2 3">
    <name type="scientific">SAR92 clade bacterium</name>
    <dbReference type="NCBI Taxonomy" id="2315479"/>
    <lineage>
        <taxon>Bacteria</taxon>
        <taxon>Pseudomonadati</taxon>
        <taxon>Pseudomonadota</taxon>
        <taxon>Gammaproteobacteria</taxon>
        <taxon>Cellvibrionales</taxon>
        <taxon>Porticoccaceae</taxon>
        <taxon>SAR92 clade</taxon>
    </lineage>
</organism>
<keyword evidence="1" id="KW-0812">Transmembrane</keyword>